<proteinExistence type="predicted"/>
<organism evidence="2 3">
    <name type="scientific">Streptomyces turgidiscabies</name>
    <dbReference type="NCBI Taxonomy" id="85558"/>
    <lineage>
        <taxon>Bacteria</taxon>
        <taxon>Bacillati</taxon>
        <taxon>Actinomycetota</taxon>
        <taxon>Actinomycetes</taxon>
        <taxon>Kitasatosporales</taxon>
        <taxon>Streptomycetaceae</taxon>
        <taxon>Streptomyces</taxon>
    </lineage>
</organism>
<evidence type="ECO:0000313" key="3">
    <source>
        <dbReference type="Proteomes" id="UP001223072"/>
    </source>
</evidence>
<dbReference type="Proteomes" id="UP001223072">
    <property type="component" value="Unassembled WGS sequence"/>
</dbReference>
<gene>
    <name evidence="2" type="ORF">QFZ49_007207</name>
</gene>
<keyword evidence="3" id="KW-1185">Reference proteome</keyword>
<feature type="region of interest" description="Disordered" evidence="1">
    <location>
        <begin position="23"/>
        <end position="45"/>
    </location>
</feature>
<dbReference type="EMBL" id="JAUSZS010000008">
    <property type="protein sequence ID" value="MDQ0937232.1"/>
    <property type="molecule type" value="Genomic_DNA"/>
</dbReference>
<accession>A0ABU0S1H0</accession>
<comment type="caution">
    <text evidence="2">The sequence shown here is derived from an EMBL/GenBank/DDBJ whole genome shotgun (WGS) entry which is preliminary data.</text>
</comment>
<feature type="compositionally biased region" description="Basic and acidic residues" evidence="1">
    <location>
        <begin position="30"/>
        <end position="45"/>
    </location>
</feature>
<evidence type="ECO:0000313" key="2">
    <source>
        <dbReference type="EMBL" id="MDQ0937232.1"/>
    </source>
</evidence>
<protein>
    <submittedName>
        <fullName evidence="2">Transposase-like protein</fullName>
    </submittedName>
</protein>
<sequence>MTVSYETVRRWCATFGQTYANTLRRQQPRPGDKWHLDEAEADKSA</sequence>
<name>A0ABU0S1H0_9ACTN</name>
<evidence type="ECO:0000256" key="1">
    <source>
        <dbReference type="SAM" id="MobiDB-lite"/>
    </source>
</evidence>
<reference evidence="2 3" key="1">
    <citation type="submission" date="2023-07" db="EMBL/GenBank/DDBJ databases">
        <title>Comparative genomics of wheat-associated soil bacteria to identify genetic determinants of phenazine resistance.</title>
        <authorList>
            <person name="Mouncey N."/>
        </authorList>
    </citation>
    <scope>NUCLEOTIDE SEQUENCE [LARGE SCALE GENOMIC DNA]</scope>
    <source>
        <strain evidence="2 3">W2I16</strain>
    </source>
</reference>